<organism evidence="9 10">
    <name type="scientific">Candidatus Kaiserbacteria bacterium RIFCSPHIGHO2_01_FULL_56_24</name>
    <dbReference type="NCBI Taxonomy" id="1798487"/>
    <lineage>
        <taxon>Bacteria</taxon>
        <taxon>Candidatus Kaiseribacteriota</taxon>
    </lineage>
</organism>
<dbReference type="PROSITE" id="PS52029">
    <property type="entry name" value="LD_TPASE"/>
    <property type="match status" value="1"/>
</dbReference>
<evidence type="ECO:0000313" key="10">
    <source>
        <dbReference type="Proteomes" id="UP000176377"/>
    </source>
</evidence>
<evidence type="ECO:0000259" key="8">
    <source>
        <dbReference type="PROSITE" id="PS52029"/>
    </source>
</evidence>
<accession>A0A1F6DH26</accession>
<dbReference type="UniPathway" id="UPA00219"/>
<dbReference type="GO" id="GO:0018104">
    <property type="term" value="P:peptidoglycan-protein cross-linking"/>
    <property type="evidence" value="ECO:0007669"/>
    <property type="project" value="TreeGrafter"/>
</dbReference>
<evidence type="ECO:0000256" key="6">
    <source>
        <dbReference type="PROSITE-ProRule" id="PRU01373"/>
    </source>
</evidence>
<feature type="domain" description="L,D-TPase catalytic" evidence="8">
    <location>
        <begin position="171"/>
        <end position="292"/>
    </location>
</feature>
<feature type="active site" description="Nucleophile" evidence="6">
    <location>
        <position position="268"/>
    </location>
</feature>
<dbReference type="Pfam" id="PF03734">
    <property type="entry name" value="YkuD"/>
    <property type="match status" value="1"/>
</dbReference>
<keyword evidence="2" id="KW-0808">Transferase</keyword>
<feature type="transmembrane region" description="Helical" evidence="7">
    <location>
        <begin position="12"/>
        <end position="32"/>
    </location>
</feature>
<keyword evidence="3 6" id="KW-0133">Cell shape</keyword>
<name>A0A1F6DH26_9BACT</name>
<dbReference type="Proteomes" id="UP000176377">
    <property type="component" value="Unassembled WGS sequence"/>
</dbReference>
<dbReference type="InterPro" id="IPR038063">
    <property type="entry name" value="Transpep_catalytic_dom"/>
</dbReference>
<feature type="active site" description="Proton donor/acceptor" evidence="6">
    <location>
        <position position="252"/>
    </location>
</feature>
<dbReference type="AlphaFoldDB" id="A0A1F6DH26"/>
<comment type="caution">
    <text evidence="9">The sequence shown here is derived from an EMBL/GenBank/DDBJ whole genome shotgun (WGS) entry which is preliminary data.</text>
</comment>
<evidence type="ECO:0000256" key="1">
    <source>
        <dbReference type="ARBA" id="ARBA00004752"/>
    </source>
</evidence>
<comment type="pathway">
    <text evidence="1 6">Cell wall biogenesis; peptidoglycan biosynthesis.</text>
</comment>
<dbReference type="Gene3D" id="2.40.440.10">
    <property type="entry name" value="L,D-transpeptidase catalytic domain-like"/>
    <property type="match status" value="1"/>
</dbReference>
<proteinExistence type="predicted"/>
<gene>
    <name evidence="9" type="ORF">A2765_03520</name>
</gene>
<dbReference type="InterPro" id="IPR005490">
    <property type="entry name" value="LD_TPept_cat_dom"/>
</dbReference>
<keyword evidence="7" id="KW-0812">Transmembrane</keyword>
<dbReference type="GO" id="GO:0005576">
    <property type="term" value="C:extracellular region"/>
    <property type="evidence" value="ECO:0007669"/>
    <property type="project" value="TreeGrafter"/>
</dbReference>
<evidence type="ECO:0000256" key="2">
    <source>
        <dbReference type="ARBA" id="ARBA00022679"/>
    </source>
</evidence>
<dbReference type="PANTHER" id="PTHR30582">
    <property type="entry name" value="L,D-TRANSPEPTIDASE"/>
    <property type="match status" value="1"/>
</dbReference>
<keyword evidence="5 6" id="KW-0961">Cell wall biogenesis/degradation</keyword>
<dbReference type="EMBL" id="MFLA01000004">
    <property type="protein sequence ID" value="OGG60620.1"/>
    <property type="molecule type" value="Genomic_DNA"/>
</dbReference>
<dbReference type="GO" id="GO:0071972">
    <property type="term" value="F:peptidoglycan L,D-transpeptidase activity"/>
    <property type="evidence" value="ECO:0007669"/>
    <property type="project" value="TreeGrafter"/>
</dbReference>
<dbReference type="GO" id="GO:0071555">
    <property type="term" value="P:cell wall organization"/>
    <property type="evidence" value="ECO:0007669"/>
    <property type="project" value="UniProtKB-UniRule"/>
</dbReference>
<evidence type="ECO:0000313" key="9">
    <source>
        <dbReference type="EMBL" id="OGG60620.1"/>
    </source>
</evidence>
<dbReference type="SUPFAM" id="SSF141523">
    <property type="entry name" value="L,D-transpeptidase catalytic domain-like"/>
    <property type="match status" value="1"/>
</dbReference>
<protein>
    <recommendedName>
        <fullName evidence="8">L,D-TPase catalytic domain-containing protein</fullName>
    </recommendedName>
</protein>
<evidence type="ECO:0000256" key="4">
    <source>
        <dbReference type="ARBA" id="ARBA00022984"/>
    </source>
</evidence>
<dbReference type="GO" id="GO:0016740">
    <property type="term" value="F:transferase activity"/>
    <property type="evidence" value="ECO:0007669"/>
    <property type="project" value="UniProtKB-KW"/>
</dbReference>
<reference evidence="9 10" key="1">
    <citation type="journal article" date="2016" name="Nat. Commun.">
        <title>Thousands of microbial genomes shed light on interconnected biogeochemical processes in an aquifer system.</title>
        <authorList>
            <person name="Anantharaman K."/>
            <person name="Brown C.T."/>
            <person name="Hug L.A."/>
            <person name="Sharon I."/>
            <person name="Castelle C.J."/>
            <person name="Probst A.J."/>
            <person name="Thomas B.C."/>
            <person name="Singh A."/>
            <person name="Wilkins M.J."/>
            <person name="Karaoz U."/>
            <person name="Brodie E.L."/>
            <person name="Williams K.H."/>
            <person name="Hubbard S.S."/>
            <person name="Banfield J.F."/>
        </authorList>
    </citation>
    <scope>NUCLEOTIDE SEQUENCE [LARGE SCALE GENOMIC DNA]</scope>
</reference>
<keyword evidence="4 6" id="KW-0573">Peptidoglycan synthesis</keyword>
<evidence type="ECO:0000256" key="7">
    <source>
        <dbReference type="SAM" id="Phobius"/>
    </source>
</evidence>
<evidence type="ECO:0000256" key="3">
    <source>
        <dbReference type="ARBA" id="ARBA00022960"/>
    </source>
</evidence>
<keyword evidence="7" id="KW-0472">Membrane</keyword>
<evidence type="ECO:0000256" key="5">
    <source>
        <dbReference type="ARBA" id="ARBA00023316"/>
    </source>
</evidence>
<dbReference type="CDD" id="cd16913">
    <property type="entry name" value="YkuD_like"/>
    <property type="match status" value="1"/>
</dbReference>
<dbReference type="InterPro" id="IPR050979">
    <property type="entry name" value="LD-transpeptidase"/>
</dbReference>
<dbReference type="PANTHER" id="PTHR30582:SF2">
    <property type="entry name" value="L,D-TRANSPEPTIDASE YCIB-RELATED"/>
    <property type="match status" value="1"/>
</dbReference>
<dbReference type="GO" id="GO:0008360">
    <property type="term" value="P:regulation of cell shape"/>
    <property type="evidence" value="ECO:0007669"/>
    <property type="project" value="UniProtKB-UniRule"/>
</dbReference>
<sequence>MRRFLDQPVGRTAVIATSGATVLLWALVFVWMSGFTTQEGAMPAAVVTALPQEEPATTAPAAPPVVTPAPLFQYIEVLDGCGPYYEGTCINMRSGPGEEFPVVARLRTGIVLKVAATVLYKGRTWYEIAQDGGIKYPERITSDWYVAAEVVHEFLDDGDHLLQPGGASTTKRVVVDHSEQMLSAYDGDTLFMQTPISTGLEFTPTPRGTFTVFRMTPSRYMQGPIPEVSDQYYDLPGVPWNLYFTHEGAVIHGAYWHDHFGEPWSHGCVNLPLDKAKQLYLWADIGTKVIVQD</sequence>
<keyword evidence="7" id="KW-1133">Transmembrane helix</keyword>